<comment type="similarity">
    <text evidence="1 5">Belongs to the metallo-dependent hydrolases superfamily. NagA family.</text>
</comment>
<dbReference type="GO" id="GO:0006046">
    <property type="term" value="P:N-acetylglucosamine catabolic process"/>
    <property type="evidence" value="ECO:0007669"/>
    <property type="project" value="TreeGrafter"/>
</dbReference>
<dbReference type="FunFam" id="3.20.20.140:FF:000004">
    <property type="entry name" value="N-acetylglucosamine-6-phosphate deacetylase"/>
    <property type="match status" value="1"/>
</dbReference>
<dbReference type="GO" id="GO:0008448">
    <property type="term" value="F:N-acetylglucosamine-6-phosphate deacetylase activity"/>
    <property type="evidence" value="ECO:0007669"/>
    <property type="project" value="UniProtKB-EC"/>
</dbReference>
<feature type="binding site" evidence="7">
    <location>
        <begin position="323"/>
        <end position="325"/>
    </location>
    <ligand>
        <name>substrate</name>
    </ligand>
</feature>
<feature type="binding site" evidence="8">
    <location>
        <position position="207"/>
    </location>
    <ligand>
        <name>Zn(2+)</name>
        <dbReference type="ChEBI" id="CHEBI:29105"/>
    </ligand>
</feature>
<dbReference type="PANTHER" id="PTHR11113">
    <property type="entry name" value="N-ACETYLGLUCOSAMINE-6-PHOSPHATE DEACETYLASE"/>
    <property type="match status" value="1"/>
</dbReference>
<feature type="domain" description="Amidohydrolase-related" evidence="9">
    <location>
        <begin position="62"/>
        <end position="396"/>
    </location>
</feature>
<organism evidence="10 11">
    <name type="scientific">Providencia stuartii ATCC 25827</name>
    <dbReference type="NCBI Taxonomy" id="471874"/>
    <lineage>
        <taxon>Bacteria</taxon>
        <taxon>Pseudomonadati</taxon>
        <taxon>Pseudomonadota</taxon>
        <taxon>Gammaproteobacteria</taxon>
        <taxon>Enterobacterales</taxon>
        <taxon>Morganellaceae</taxon>
        <taxon>Providencia</taxon>
    </lineage>
</organism>
<evidence type="ECO:0000256" key="2">
    <source>
        <dbReference type="ARBA" id="ARBA00022723"/>
    </source>
</evidence>
<evidence type="ECO:0000256" key="4">
    <source>
        <dbReference type="ARBA" id="ARBA00023277"/>
    </source>
</evidence>
<reference evidence="11" key="2">
    <citation type="submission" date="2008-04" db="EMBL/GenBank/DDBJ databases">
        <title>Draft genome sequence of Providencia stuartii(ATCC 25827).</title>
        <authorList>
            <person name="Sudarsanam P."/>
            <person name="Ley R."/>
            <person name="Guruge J."/>
            <person name="Turnbaugh P.J."/>
            <person name="Mahowald M."/>
            <person name="Liep D."/>
            <person name="Gordon J."/>
        </authorList>
    </citation>
    <scope>NUCLEOTIDE SEQUENCE [LARGE SCALE GENOMIC DNA]</scope>
    <source>
        <strain evidence="11">ATCC 25827</strain>
    </source>
</reference>
<evidence type="ECO:0000256" key="8">
    <source>
        <dbReference type="PIRSR" id="PIRSR038994-3"/>
    </source>
</evidence>
<dbReference type="NCBIfam" id="NF008371">
    <property type="entry name" value="PRK11170.1"/>
    <property type="match status" value="1"/>
</dbReference>
<dbReference type="Proteomes" id="UP000004506">
    <property type="component" value="Unassembled WGS sequence"/>
</dbReference>
<proteinExistence type="inferred from homology"/>
<feature type="binding site" evidence="7">
    <location>
        <position position="263"/>
    </location>
    <ligand>
        <name>substrate</name>
    </ligand>
</feature>
<feature type="binding site" evidence="8">
    <location>
        <position position="228"/>
    </location>
    <ligand>
        <name>Zn(2+)</name>
        <dbReference type="ChEBI" id="CHEBI:29105"/>
    </ligand>
</feature>
<dbReference type="InterPro" id="IPR003764">
    <property type="entry name" value="GlcNAc_6-P_deAcase"/>
</dbReference>
<dbReference type="SUPFAM" id="SSF51338">
    <property type="entry name" value="Composite domain of metallo-dependent hydrolases"/>
    <property type="match status" value="1"/>
</dbReference>
<evidence type="ECO:0000256" key="1">
    <source>
        <dbReference type="ARBA" id="ARBA00010716"/>
    </source>
</evidence>
<dbReference type="AlphaFoldDB" id="A0AA86YWY2"/>
<protein>
    <submittedName>
        <fullName evidence="10">N-acetylglucosamine-6-phosphate deacetylase</fullName>
        <ecNumber evidence="10">3.5.1.25</ecNumber>
    </submittedName>
</protein>
<dbReference type="Pfam" id="PF01979">
    <property type="entry name" value="Amidohydro_1"/>
    <property type="match status" value="1"/>
</dbReference>
<dbReference type="EC" id="3.5.1.25" evidence="10"/>
<dbReference type="Gene3D" id="2.30.40.10">
    <property type="entry name" value="Urease, subunit C, domain 1"/>
    <property type="match status" value="1"/>
</dbReference>
<evidence type="ECO:0000313" key="10">
    <source>
        <dbReference type="EMBL" id="EDU58344.1"/>
    </source>
</evidence>
<evidence type="ECO:0000256" key="7">
    <source>
        <dbReference type="PIRSR" id="PIRSR038994-2"/>
    </source>
</evidence>
<comment type="cofactor">
    <cofactor evidence="8">
        <name>a divalent metal cation</name>
        <dbReference type="ChEBI" id="CHEBI:60240"/>
    </cofactor>
    <text evidence="8">Binds 1 divalent metal cation per subunit.</text>
</comment>
<comment type="caution">
    <text evidence="10">The sequence shown here is derived from an EMBL/GenBank/DDBJ whole genome shotgun (WGS) entry which is preliminary data.</text>
</comment>
<feature type="binding site" evidence="7">
    <location>
        <begin position="231"/>
        <end position="232"/>
    </location>
    <ligand>
        <name>substrate</name>
    </ligand>
</feature>
<accession>A0AA86YWY2</accession>
<evidence type="ECO:0000313" key="11">
    <source>
        <dbReference type="Proteomes" id="UP000004506"/>
    </source>
</evidence>
<dbReference type="PIRSF" id="PIRSF038994">
    <property type="entry name" value="NagA"/>
    <property type="match status" value="1"/>
</dbReference>
<evidence type="ECO:0000259" key="9">
    <source>
        <dbReference type="Pfam" id="PF01979"/>
    </source>
</evidence>
<dbReference type="SUPFAM" id="SSF51556">
    <property type="entry name" value="Metallo-dependent hydrolases"/>
    <property type="match status" value="1"/>
</dbReference>
<keyword evidence="4 5" id="KW-0119">Carbohydrate metabolism</keyword>
<dbReference type="InterPro" id="IPR011059">
    <property type="entry name" value="Metal-dep_hydrolase_composite"/>
</dbReference>
<gene>
    <name evidence="10" type="primary">nagA</name>
    <name evidence="10" type="ORF">PROSTU_01516</name>
</gene>
<sequence>MFYLSRSQEPNTMYALTHCIIYTGHERLDNHAVIIDGALIKDICPLDELPSDIEQHDLQGAILSPGFIDLQVNGCGGVQFNDNKENVTLKHLEIMQKANERSGCTSFLPTLITCSDELMKHGVEVMTEYLKTHRHQALGLHLEGPYINIVKKGTHNPEFIRQPSAQMIDYLAAHADAITKVTLAPEIVGESYIRQLTNAGIIVSAGHSNSTYEEARLGFKAGIRFSTHLFNAMPYISGRGPGLVGAIYDTPEVYAGIIADGLHVQWANIRNSKRLKGDKLVLVTDATAPAGIDPQTGEMDHFIFAGKTIYYRNGLCVDENGTLSGSSLTMIEAVKNTVEHVGIALDETLRMATLYPARAIGVESHLGSIAPGKVANLTAFNHDFQILSTYVNGEEVYKK</sequence>
<evidence type="ECO:0000256" key="5">
    <source>
        <dbReference type="PIRNR" id="PIRNR038994"/>
    </source>
</evidence>
<evidence type="ECO:0000256" key="3">
    <source>
        <dbReference type="ARBA" id="ARBA00022801"/>
    </source>
</evidence>
<dbReference type="CDD" id="cd00854">
    <property type="entry name" value="NagA"/>
    <property type="match status" value="1"/>
</dbReference>
<feature type="binding site" evidence="8">
    <location>
        <position position="143"/>
    </location>
    <ligand>
        <name>Zn(2+)</name>
        <dbReference type="ChEBI" id="CHEBI:29105"/>
    </ligand>
</feature>
<evidence type="ECO:0000256" key="6">
    <source>
        <dbReference type="PIRSR" id="PIRSR038994-1"/>
    </source>
</evidence>
<reference evidence="11" key="1">
    <citation type="submission" date="2008-04" db="EMBL/GenBank/DDBJ databases">
        <title>Draft genome sequence of Providencia stuartii (ATCC 25827).</title>
        <authorList>
            <person name="Sudarsanam P."/>
            <person name="Ley R."/>
            <person name="Guruge J."/>
            <person name="Turnbaugh P.J."/>
            <person name="Mahowald M."/>
            <person name="Liep D."/>
            <person name="Gordon J."/>
        </authorList>
    </citation>
    <scope>NUCLEOTIDE SEQUENCE [LARGE SCALE GENOMIC DNA]</scope>
    <source>
        <strain evidence="11">ATCC 25827</strain>
    </source>
</reference>
<dbReference type="EMBL" id="ABJD02000101">
    <property type="protein sequence ID" value="EDU58344.1"/>
    <property type="molecule type" value="Genomic_DNA"/>
</dbReference>
<feature type="active site" description="Proton donor/acceptor" evidence="6">
    <location>
        <position position="285"/>
    </location>
</feature>
<dbReference type="Gene3D" id="3.20.20.140">
    <property type="entry name" value="Metal-dependent hydrolases"/>
    <property type="match status" value="1"/>
</dbReference>
<dbReference type="PANTHER" id="PTHR11113:SF14">
    <property type="entry name" value="N-ACETYLGLUCOSAMINE-6-PHOSPHATE DEACETYLASE"/>
    <property type="match status" value="1"/>
</dbReference>
<name>A0AA86YWY2_PROST</name>
<reference evidence="10 11" key="3">
    <citation type="submission" date="2008-05" db="EMBL/GenBank/DDBJ databases">
        <authorList>
            <person name="Fulton L."/>
            <person name="Clifton S."/>
            <person name="Fulton B."/>
            <person name="Xu J."/>
            <person name="Minx P."/>
            <person name="Pepin K.H."/>
            <person name="Johnson M."/>
            <person name="Thiruvilangam P."/>
            <person name="Bhonagiri V."/>
            <person name="Nash W.E."/>
            <person name="Mardis E.R."/>
            <person name="Wilson R.K."/>
        </authorList>
    </citation>
    <scope>NUCLEOTIDE SEQUENCE [LARGE SCALE GENOMIC DNA]</scope>
    <source>
        <strain evidence="10 11">ATCC 25827</strain>
    </source>
</reference>
<keyword evidence="3 5" id="KW-0378">Hydrolase</keyword>
<feature type="binding site" evidence="7">
    <location>
        <position position="239"/>
    </location>
    <ligand>
        <name>substrate</name>
    </ligand>
</feature>
<feature type="binding site" evidence="7">
    <location>
        <position position="154"/>
    </location>
    <ligand>
        <name>substrate</name>
    </ligand>
</feature>
<keyword evidence="2 8" id="KW-0479">Metal-binding</keyword>
<dbReference type="NCBIfam" id="TIGR00221">
    <property type="entry name" value="nagA"/>
    <property type="match status" value="1"/>
</dbReference>
<dbReference type="GO" id="GO:0046872">
    <property type="term" value="F:metal ion binding"/>
    <property type="evidence" value="ECO:0007669"/>
    <property type="project" value="UniProtKB-KW"/>
</dbReference>
<dbReference type="InterPro" id="IPR032466">
    <property type="entry name" value="Metal_Hydrolase"/>
</dbReference>
<dbReference type="InterPro" id="IPR006680">
    <property type="entry name" value="Amidohydro-rel"/>
</dbReference>